<evidence type="ECO:0000313" key="2">
    <source>
        <dbReference type="Proteomes" id="UP000176800"/>
    </source>
</evidence>
<proteinExistence type="predicted"/>
<dbReference type="Proteomes" id="UP000176800">
    <property type="component" value="Unassembled WGS sequence"/>
</dbReference>
<sequence length="121" mass="14062">MSTQLTAAEMECGIIFKHEFTVFDAEGRETSGDLVVVRRDFDSTESEWEFPLLIDIRAQTPLSPGLMEILIEHFRPNNIRLSDQPPKHEGPDPKHPTRRIYKARFLIPWWKWGSHHPPTVS</sequence>
<gene>
    <name evidence="1" type="ORF">A3B14_00910</name>
</gene>
<organism evidence="1 2">
    <name type="scientific">Candidatus Zambryskibacteria bacterium RIFCSPLOWO2_01_FULL_45_21</name>
    <dbReference type="NCBI Taxonomy" id="1802761"/>
    <lineage>
        <taxon>Bacteria</taxon>
        <taxon>Candidatus Zambryskiibacteriota</taxon>
    </lineage>
</organism>
<comment type="caution">
    <text evidence="1">The sequence shown here is derived from an EMBL/GenBank/DDBJ whole genome shotgun (WGS) entry which is preliminary data.</text>
</comment>
<protein>
    <submittedName>
        <fullName evidence="1">Uncharacterized protein</fullName>
    </submittedName>
</protein>
<dbReference type="EMBL" id="MHWE01000012">
    <property type="protein sequence ID" value="OHB03880.1"/>
    <property type="molecule type" value="Genomic_DNA"/>
</dbReference>
<name>A0A1G2U4N0_9BACT</name>
<dbReference type="AlphaFoldDB" id="A0A1G2U4N0"/>
<reference evidence="1 2" key="1">
    <citation type="journal article" date="2016" name="Nat. Commun.">
        <title>Thousands of microbial genomes shed light on interconnected biogeochemical processes in an aquifer system.</title>
        <authorList>
            <person name="Anantharaman K."/>
            <person name="Brown C.T."/>
            <person name="Hug L.A."/>
            <person name="Sharon I."/>
            <person name="Castelle C.J."/>
            <person name="Probst A.J."/>
            <person name="Thomas B.C."/>
            <person name="Singh A."/>
            <person name="Wilkins M.J."/>
            <person name="Karaoz U."/>
            <person name="Brodie E.L."/>
            <person name="Williams K.H."/>
            <person name="Hubbard S.S."/>
            <person name="Banfield J.F."/>
        </authorList>
    </citation>
    <scope>NUCLEOTIDE SEQUENCE [LARGE SCALE GENOMIC DNA]</scope>
</reference>
<accession>A0A1G2U4N0</accession>
<evidence type="ECO:0000313" key="1">
    <source>
        <dbReference type="EMBL" id="OHB03880.1"/>
    </source>
</evidence>